<dbReference type="EMBL" id="CM042889">
    <property type="protein sequence ID" value="KAI4320906.1"/>
    <property type="molecule type" value="Genomic_DNA"/>
</dbReference>
<name>A0ACB9MBG8_9MYRT</name>
<evidence type="ECO:0000313" key="2">
    <source>
        <dbReference type="Proteomes" id="UP001057402"/>
    </source>
</evidence>
<keyword evidence="2" id="KW-1185">Reference proteome</keyword>
<dbReference type="Proteomes" id="UP001057402">
    <property type="component" value="Chromosome 10"/>
</dbReference>
<comment type="caution">
    <text evidence="1">The sequence shown here is derived from an EMBL/GenBank/DDBJ whole genome shotgun (WGS) entry which is preliminary data.</text>
</comment>
<proteinExistence type="predicted"/>
<sequence>MLRLDLLLILSILLLSTPVLSDVVLSKVDRLVDLTSHIVRITSTLKVENVGKGPASEVIIVFPERQAKNLAYVTAATNAGKGKVKGPTTSLPVCIVNAEGLPPSLEAYSGVVA</sequence>
<evidence type="ECO:0000313" key="1">
    <source>
        <dbReference type="EMBL" id="KAI4320906.1"/>
    </source>
</evidence>
<accession>A0ACB9MBG8</accession>
<protein>
    <submittedName>
        <fullName evidence="1">Uncharacterized protein</fullName>
    </submittedName>
</protein>
<organism evidence="1 2">
    <name type="scientific">Melastoma candidum</name>
    <dbReference type="NCBI Taxonomy" id="119954"/>
    <lineage>
        <taxon>Eukaryota</taxon>
        <taxon>Viridiplantae</taxon>
        <taxon>Streptophyta</taxon>
        <taxon>Embryophyta</taxon>
        <taxon>Tracheophyta</taxon>
        <taxon>Spermatophyta</taxon>
        <taxon>Magnoliopsida</taxon>
        <taxon>eudicotyledons</taxon>
        <taxon>Gunneridae</taxon>
        <taxon>Pentapetalae</taxon>
        <taxon>rosids</taxon>
        <taxon>malvids</taxon>
        <taxon>Myrtales</taxon>
        <taxon>Melastomataceae</taxon>
        <taxon>Melastomatoideae</taxon>
        <taxon>Melastomateae</taxon>
        <taxon>Melastoma</taxon>
    </lineage>
</organism>
<gene>
    <name evidence="1" type="ORF">MLD38_034339</name>
</gene>
<reference evidence="2" key="1">
    <citation type="journal article" date="2023" name="Front. Plant Sci.">
        <title>Chromosomal-level genome assembly of Melastoma candidum provides insights into trichome evolution.</title>
        <authorList>
            <person name="Zhong Y."/>
            <person name="Wu W."/>
            <person name="Sun C."/>
            <person name="Zou P."/>
            <person name="Liu Y."/>
            <person name="Dai S."/>
            <person name="Zhou R."/>
        </authorList>
    </citation>
    <scope>NUCLEOTIDE SEQUENCE [LARGE SCALE GENOMIC DNA]</scope>
</reference>